<feature type="transmembrane region" description="Helical" evidence="1">
    <location>
        <begin position="99"/>
        <end position="121"/>
    </location>
</feature>
<dbReference type="GO" id="GO:0005886">
    <property type="term" value="C:plasma membrane"/>
    <property type="evidence" value="ECO:0007669"/>
    <property type="project" value="InterPro"/>
</dbReference>
<evidence type="ECO:0000256" key="1">
    <source>
        <dbReference type="SAM" id="Phobius"/>
    </source>
</evidence>
<dbReference type="OrthoDB" id="6538131at2"/>
<dbReference type="Proteomes" id="UP000244571">
    <property type="component" value="Chromosome"/>
</dbReference>
<evidence type="ECO:0008006" key="4">
    <source>
        <dbReference type="Google" id="ProtNLM"/>
    </source>
</evidence>
<keyword evidence="3" id="KW-1185">Reference proteome</keyword>
<keyword evidence="1" id="KW-1133">Transmembrane helix</keyword>
<sequence length="618" mass="68183">MMPLSASGQKQMAWHGLSPLTIKIIRFWLQTTAAIGICLWVGYELALTLVSSAAITVCIVADPNSGSVFSKSKWRLIGSLAGGLVIALLALWFAQAPWIFLTGLAIWTAICSYISACFRYFQAYAAALSGYTATIILVEIHNVFDLVAFSTVQRVAEIILGVLSVALVFGLTHVRKGIARLEPEMHTQGRRTLDLASTILDNPTRDHMVAQLRLWVRQTEDLQHNLLLLGEEEAIFAKQARSIRIALSDLYGPLSHFSESLLALSQTPDTEQTRVARQAVLDCMTHLTTATNSAQAVQQIIDEVLPALREPIERAAAKQANAGIRRQIRAIPDSLRTLLISLQNYRQIRHEPLSAPSRKTGHLVENRIAKFQAVGVGIGYLAFCAFWIESGWTGGDVALLMFVAVSMLQMSSDQPVLNLLSMFKGLAIASLVALPLKFLMLPASEGFGWLMFLLAFGLLPGCAFKSIPKTASIGSGYLLFFPLLLGLDNQMSYDIQAFASEVVSMCVSIFAAIVLMAAVHPWRAESRLKLLLTQAQRDYEQTLVSLRHGQFDAIHQWEDRQMLRVLQMDHVVMLSDPAMADRAAGDLLRLSAAARHSLNRYQQHATLLPGNRHSERLS</sequence>
<keyword evidence="1" id="KW-0472">Membrane</keyword>
<feature type="transmembrane region" description="Helical" evidence="1">
    <location>
        <begin position="422"/>
        <end position="440"/>
    </location>
</feature>
<feature type="transmembrane region" description="Helical" evidence="1">
    <location>
        <begin position="368"/>
        <end position="388"/>
    </location>
</feature>
<keyword evidence="1" id="KW-0812">Transmembrane</keyword>
<dbReference type="EMBL" id="CP028901">
    <property type="protein sequence ID" value="AWB32968.1"/>
    <property type="molecule type" value="Genomic_DNA"/>
</dbReference>
<gene>
    <name evidence="2" type="ORF">DBV39_03715</name>
</gene>
<name>A0A2R4XGL8_9BURK</name>
<feature type="transmembrane region" description="Helical" evidence="1">
    <location>
        <begin position="74"/>
        <end position="93"/>
    </location>
</feature>
<organism evidence="2 3">
    <name type="scientific">Orrella marina</name>
    <dbReference type="NCBI Taxonomy" id="2163011"/>
    <lineage>
        <taxon>Bacteria</taxon>
        <taxon>Pseudomonadati</taxon>
        <taxon>Pseudomonadota</taxon>
        <taxon>Betaproteobacteria</taxon>
        <taxon>Burkholderiales</taxon>
        <taxon>Alcaligenaceae</taxon>
        <taxon>Orrella</taxon>
    </lineage>
</organism>
<evidence type="ECO:0000313" key="3">
    <source>
        <dbReference type="Proteomes" id="UP000244571"/>
    </source>
</evidence>
<feature type="transmembrane region" description="Helical" evidence="1">
    <location>
        <begin position="155"/>
        <end position="174"/>
    </location>
</feature>
<protein>
    <recommendedName>
        <fullName evidence="4">FUSC family protein</fullName>
    </recommendedName>
</protein>
<feature type="transmembrane region" description="Helical" evidence="1">
    <location>
        <begin position="128"/>
        <end position="149"/>
    </location>
</feature>
<dbReference type="Pfam" id="PF04632">
    <property type="entry name" value="FUSC"/>
    <property type="match status" value="1"/>
</dbReference>
<feature type="transmembrane region" description="Helical" evidence="1">
    <location>
        <begin position="446"/>
        <end position="464"/>
    </location>
</feature>
<feature type="transmembrane region" description="Helical" evidence="1">
    <location>
        <begin position="41"/>
        <end position="62"/>
    </location>
</feature>
<dbReference type="GO" id="GO:0022857">
    <property type="term" value="F:transmembrane transporter activity"/>
    <property type="evidence" value="ECO:0007669"/>
    <property type="project" value="InterPro"/>
</dbReference>
<feature type="transmembrane region" description="Helical" evidence="1">
    <location>
        <begin position="499"/>
        <end position="519"/>
    </location>
</feature>
<evidence type="ECO:0000313" key="2">
    <source>
        <dbReference type="EMBL" id="AWB32968.1"/>
    </source>
</evidence>
<dbReference type="AlphaFoldDB" id="A0A2R4XGL8"/>
<proteinExistence type="predicted"/>
<dbReference type="InterPro" id="IPR006726">
    <property type="entry name" value="PHBA_efflux_AaeB/fusaric-R"/>
</dbReference>
<reference evidence="2 3" key="1">
    <citation type="submission" date="2018-04" db="EMBL/GenBank/DDBJ databases">
        <title>Bordetella sp. HZ20 isolated from seawater.</title>
        <authorList>
            <person name="Sun C."/>
        </authorList>
    </citation>
    <scope>NUCLEOTIDE SEQUENCE [LARGE SCALE GENOMIC DNA]</scope>
    <source>
        <strain evidence="2 3">HZ20</strain>
    </source>
</reference>
<accession>A0A2R4XGL8</accession>
<dbReference type="KEGG" id="boz:DBV39_03715"/>
<dbReference type="RefSeq" id="WP_108620399.1">
    <property type="nucleotide sequence ID" value="NZ_CP028901.1"/>
</dbReference>